<dbReference type="CDD" id="cd13832">
    <property type="entry name" value="IHF"/>
    <property type="match status" value="1"/>
</dbReference>
<dbReference type="InterPro" id="IPR000119">
    <property type="entry name" value="Hist_DNA-bd"/>
</dbReference>
<gene>
    <name evidence="4" type="ORF">HMPREF1535_02699</name>
</gene>
<accession>A0A0F5JAY2</accession>
<dbReference type="SUPFAM" id="SSF47729">
    <property type="entry name" value="IHF-like DNA-binding proteins"/>
    <property type="match status" value="1"/>
</dbReference>
<dbReference type="GO" id="GO:0030527">
    <property type="term" value="F:structural constituent of chromatin"/>
    <property type="evidence" value="ECO:0007669"/>
    <property type="project" value="InterPro"/>
</dbReference>
<protein>
    <recommendedName>
        <fullName evidence="6">HU family DNA-binding protein</fullName>
    </recommendedName>
</protein>
<evidence type="ECO:0000256" key="1">
    <source>
        <dbReference type="ARBA" id="ARBA00010529"/>
    </source>
</evidence>
<evidence type="ECO:0000313" key="5">
    <source>
        <dbReference type="Proteomes" id="UP000033047"/>
    </source>
</evidence>
<keyword evidence="2" id="KW-0238">DNA-binding</keyword>
<dbReference type="PANTHER" id="PTHR33175:SF2">
    <property type="entry name" value="INTEGRATION HOST FACTOR SUBUNIT ALPHA"/>
    <property type="match status" value="1"/>
</dbReference>
<dbReference type="PANTHER" id="PTHR33175">
    <property type="entry name" value="DNA-BINDING PROTEIN HU"/>
    <property type="match status" value="1"/>
</dbReference>
<dbReference type="AlphaFoldDB" id="A0A0F5JAY2"/>
<sequence length="362" mass="40322">MNKSDLANHVAKRLHISHSDSLRYLNTLIEEVEAILAGNEYLTIQNFGTFSPWHQAARPGRNPKNGTNHAIPARTSVKFKPGKRMLEKLNPTLRAIICLLYLSVMAGCSVEEQPATGEWIPVEVNIGGIEQIEVSPMGTKAWDTELPPIVKTKFNTGDEIKLTYTLDGTPVTEPFVLNAEGKWEKKDGTTFFLPATADNSAPVKIKAEYGTPIPDNPGYSTEEYLIADAVTTYDSHYYNCNFGQFKRPADYTCLYIKILILNPPIQAGDRTLYFTNAKFYTTPDWTGGGETTPVFPITDETINVFYKGSFTAYGVYLTPMESGTHDDIDIPLFNAYDESTYIEFNSGIITPVQLIIPFTPES</sequence>
<dbReference type="Gene3D" id="4.10.520.10">
    <property type="entry name" value="IHF-like DNA-binding proteins"/>
    <property type="match status" value="1"/>
</dbReference>
<comment type="caution">
    <text evidence="4">The sequence shown here is derived from an EMBL/GenBank/DDBJ whole genome shotgun (WGS) entry which is preliminary data.</text>
</comment>
<dbReference type="PRINTS" id="PR01727">
    <property type="entry name" value="DNABINDINGHU"/>
</dbReference>
<dbReference type="GO" id="GO:0003677">
    <property type="term" value="F:DNA binding"/>
    <property type="evidence" value="ECO:0007669"/>
    <property type="project" value="UniProtKB-KW"/>
</dbReference>
<evidence type="ECO:0000313" key="4">
    <source>
        <dbReference type="EMBL" id="KKB54577.1"/>
    </source>
</evidence>
<dbReference type="EMBL" id="AQHV01000013">
    <property type="protein sequence ID" value="KKB54577.1"/>
    <property type="molecule type" value="Genomic_DNA"/>
</dbReference>
<dbReference type="Pfam" id="PF00216">
    <property type="entry name" value="Bac_DNA_binding"/>
    <property type="match status" value="1"/>
</dbReference>
<name>A0A0F5JAY2_9BACT</name>
<reference evidence="4 5" key="1">
    <citation type="submission" date="2013-04" db="EMBL/GenBank/DDBJ databases">
        <title>The Genome Sequence of Parabacteroides goldsteinii DSM 19448.</title>
        <authorList>
            <consortium name="The Broad Institute Genomics Platform"/>
            <person name="Earl A."/>
            <person name="Ward D."/>
            <person name="Feldgarden M."/>
            <person name="Gevers D."/>
            <person name="Martens E."/>
            <person name="Sakamoto M."/>
            <person name="Benno Y."/>
            <person name="Song Y."/>
            <person name="Liu C."/>
            <person name="Lee J."/>
            <person name="Bolanos M."/>
            <person name="Vaisanen M.L."/>
            <person name="Finegold S.M."/>
            <person name="Walker B."/>
            <person name="Young S."/>
            <person name="Zeng Q."/>
            <person name="Gargeya S."/>
            <person name="Fitzgerald M."/>
            <person name="Haas B."/>
            <person name="Abouelleil A."/>
            <person name="Allen A.W."/>
            <person name="Alvarado L."/>
            <person name="Arachchi H.M."/>
            <person name="Berlin A.M."/>
            <person name="Chapman S.B."/>
            <person name="Gainer-Dewar J."/>
            <person name="Goldberg J."/>
            <person name="Griggs A."/>
            <person name="Gujja S."/>
            <person name="Hansen M."/>
            <person name="Howarth C."/>
            <person name="Imamovic A."/>
            <person name="Ireland A."/>
            <person name="Larimer J."/>
            <person name="McCowan C."/>
            <person name="Murphy C."/>
            <person name="Pearson M."/>
            <person name="Poon T.W."/>
            <person name="Priest M."/>
            <person name="Roberts A."/>
            <person name="Saif S."/>
            <person name="Shea T."/>
            <person name="Sisk P."/>
            <person name="Sykes S."/>
            <person name="Wortman J."/>
            <person name="Nusbaum C."/>
            <person name="Birren B."/>
        </authorList>
    </citation>
    <scope>NUCLEOTIDE SEQUENCE [LARGE SCALE GENOMIC DNA]</scope>
    <source>
        <strain evidence="4 5">DSM 19448</strain>
    </source>
</reference>
<evidence type="ECO:0000256" key="3">
    <source>
        <dbReference type="RuleBase" id="RU003939"/>
    </source>
</evidence>
<proteinExistence type="inferred from homology"/>
<dbReference type="GO" id="GO:0005829">
    <property type="term" value="C:cytosol"/>
    <property type="evidence" value="ECO:0007669"/>
    <property type="project" value="TreeGrafter"/>
</dbReference>
<dbReference type="Proteomes" id="UP000033047">
    <property type="component" value="Unassembled WGS sequence"/>
</dbReference>
<dbReference type="RefSeq" id="WP_010800195.1">
    <property type="nucleotide sequence ID" value="NZ_KQ033913.1"/>
</dbReference>
<evidence type="ECO:0008006" key="6">
    <source>
        <dbReference type="Google" id="ProtNLM"/>
    </source>
</evidence>
<dbReference type="HOGENOM" id="CLU_764714_0_0_10"/>
<dbReference type="STRING" id="927665.HMPREF1535_02699"/>
<dbReference type="InterPro" id="IPR010992">
    <property type="entry name" value="IHF-like_DNA-bd_dom_sf"/>
</dbReference>
<dbReference type="PATRIC" id="fig|927665.4.peg.2770"/>
<evidence type="ECO:0000256" key="2">
    <source>
        <dbReference type="ARBA" id="ARBA00023125"/>
    </source>
</evidence>
<organism evidence="4 5">
    <name type="scientific">Parabacteroides goldsteinii DSM 19448 = WAL 12034</name>
    <dbReference type="NCBI Taxonomy" id="927665"/>
    <lineage>
        <taxon>Bacteria</taxon>
        <taxon>Pseudomonadati</taxon>
        <taxon>Bacteroidota</taxon>
        <taxon>Bacteroidia</taxon>
        <taxon>Bacteroidales</taxon>
        <taxon>Tannerellaceae</taxon>
        <taxon>Parabacteroides</taxon>
    </lineage>
</organism>
<dbReference type="SMART" id="SM00411">
    <property type="entry name" value="BHL"/>
    <property type="match status" value="1"/>
</dbReference>
<comment type="similarity">
    <text evidence="1 3">Belongs to the bacterial histone-like protein family.</text>
</comment>